<organism evidence="6 7">
    <name type="scientific">Chelativorans petroleitrophicus</name>
    <dbReference type="NCBI Taxonomy" id="2975484"/>
    <lineage>
        <taxon>Bacteria</taxon>
        <taxon>Pseudomonadati</taxon>
        <taxon>Pseudomonadota</taxon>
        <taxon>Alphaproteobacteria</taxon>
        <taxon>Hyphomicrobiales</taxon>
        <taxon>Phyllobacteriaceae</taxon>
        <taxon>Chelativorans</taxon>
    </lineage>
</organism>
<dbReference type="InterPro" id="IPR046358">
    <property type="entry name" value="Flagellin_C"/>
</dbReference>
<keyword evidence="6" id="KW-0282">Flagellum</keyword>
<dbReference type="PANTHER" id="PTHR42792">
    <property type="entry name" value="FLAGELLIN"/>
    <property type="match status" value="1"/>
</dbReference>
<dbReference type="SUPFAM" id="SSF64518">
    <property type="entry name" value="Phase 1 flagellin"/>
    <property type="match status" value="1"/>
</dbReference>
<accession>A0A9X2X6Y5</accession>
<dbReference type="RefSeq" id="WP_261513964.1">
    <property type="nucleotide sequence ID" value="NZ_JAODNV010000004.1"/>
</dbReference>
<dbReference type="EMBL" id="JAODNV010000004">
    <property type="protein sequence ID" value="MCT8989261.1"/>
    <property type="molecule type" value="Genomic_DNA"/>
</dbReference>
<keyword evidence="3" id="KW-0964">Secreted</keyword>
<comment type="subcellular location">
    <subcellularLocation>
        <location evidence="3">Secreted</location>
    </subcellularLocation>
    <subcellularLocation>
        <location evidence="3">Bacterial flagellum</location>
    </subcellularLocation>
</comment>
<dbReference type="NCBIfam" id="NF004669">
    <property type="entry name" value="PRK06008.1"/>
    <property type="match status" value="1"/>
</dbReference>
<dbReference type="GO" id="GO:0009288">
    <property type="term" value="C:bacterial-type flagellum"/>
    <property type="evidence" value="ECO:0007669"/>
    <property type="project" value="UniProtKB-SubCell"/>
</dbReference>
<feature type="domain" description="Flagellin N-terminal" evidence="4">
    <location>
        <begin position="6"/>
        <end position="140"/>
    </location>
</feature>
<dbReference type="InterPro" id="IPR001029">
    <property type="entry name" value="Flagellin_N"/>
</dbReference>
<evidence type="ECO:0000259" key="5">
    <source>
        <dbReference type="Pfam" id="PF00700"/>
    </source>
</evidence>
<dbReference type="InterPro" id="IPR001492">
    <property type="entry name" value="Flagellin"/>
</dbReference>
<dbReference type="AlphaFoldDB" id="A0A9X2X6Y5"/>
<evidence type="ECO:0000256" key="2">
    <source>
        <dbReference type="ARBA" id="ARBA00023143"/>
    </source>
</evidence>
<comment type="similarity">
    <text evidence="1 3">Belongs to the bacterial flagellin family.</text>
</comment>
<evidence type="ECO:0000256" key="1">
    <source>
        <dbReference type="ARBA" id="ARBA00005709"/>
    </source>
</evidence>
<reference evidence="6" key="1">
    <citation type="submission" date="2022-08" db="EMBL/GenBank/DDBJ databases">
        <title>Chelativorans sichuanense sp. nov., a paraffin oil-degrading bacterium isolated from a mixture of oil-based drill cuttings and paddy soil.</title>
        <authorList>
            <person name="Yu J."/>
            <person name="Liu H."/>
            <person name="Chen Q."/>
        </authorList>
    </citation>
    <scope>NUCLEOTIDE SEQUENCE</scope>
    <source>
        <strain evidence="6">SCAU 2101</strain>
    </source>
</reference>
<dbReference type="Gene3D" id="1.20.1330.10">
    <property type="entry name" value="f41 fragment of flagellin, N-terminal domain"/>
    <property type="match status" value="1"/>
</dbReference>
<comment type="function">
    <text evidence="3">Flagellin is the subunit protein which polymerizes to form the filaments of bacterial flagella.</text>
</comment>
<keyword evidence="6" id="KW-0969">Cilium</keyword>
<gene>
    <name evidence="6" type="ORF">NYR54_02955</name>
</gene>
<comment type="caution">
    <text evidence="6">The sequence shown here is derived from an EMBL/GenBank/DDBJ whole genome shotgun (WGS) entry which is preliminary data.</text>
</comment>
<keyword evidence="7" id="KW-1185">Reference proteome</keyword>
<protein>
    <recommendedName>
        <fullName evidence="3">Flagellin</fullName>
    </recommendedName>
</protein>
<dbReference type="Pfam" id="PF00669">
    <property type="entry name" value="Flagellin_N"/>
    <property type="match status" value="1"/>
</dbReference>
<dbReference type="GO" id="GO:0005198">
    <property type="term" value="F:structural molecule activity"/>
    <property type="evidence" value="ECO:0007669"/>
    <property type="project" value="UniProtKB-UniRule"/>
</dbReference>
<dbReference type="PANTHER" id="PTHR42792:SF1">
    <property type="entry name" value="FLAGELLAR HOOK-ASSOCIATED PROTEIN 3"/>
    <property type="match status" value="1"/>
</dbReference>
<evidence type="ECO:0000313" key="7">
    <source>
        <dbReference type="Proteomes" id="UP001149009"/>
    </source>
</evidence>
<evidence type="ECO:0000313" key="6">
    <source>
        <dbReference type="EMBL" id="MCT8989261.1"/>
    </source>
</evidence>
<dbReference type="Pfam" id="PF00700">
    <property type="entry name" value="Flagellin_C"/>
    <property type="match status" value="1"/>
</dbReference>
<name>A0A9X2X6Y5_9HYPH</name>
<evidence type="ECO:0000256" key="3">
    <source>
        <dbReference type="RuleBase" id="RU362073"/>
    </source>
</evidence>
<keyword evidence="2 3" id="KW-0975">Bacterial flagellum</keyword>
<evidence type="ECO:0000259" key="4">
    <source>
        <dbReference type="Pfam" id="PF00669"/>
    </source>
</evidence>
<proteinExistence type="inferred from homology"/>
<sequence length="348" mass="37819">MKTSFVSSSTVSHALRHQVMRMQTEITKAQRELATGKVADTGLALGARSGISYSISRDIARLESLLDSNGLASERLAATQHGLQHIGELAQEMLATLTGAVSNPEHTAVIRAAAENTLAAMTSVLNTSLNGEYLFAGINTDVRPFEDFSDPASPAKQAFDEFFEDYFGFPNGDDQAAQITGDEMKAFLQELEASFLNDGWHGVWSHASDQKITTRITLNENAETSATANNNGFRRLAMVGAALSDLLRMPLSESARKALYEHSIRVVSQAIADVGQLQSEVGLVENRISQASERVSAQIDLFKSMVGGMENVDPYEAATRVNELLTQIETAYALTARIQQLSLLRHLP</sequence>
<keyword evidence="6" id="KW-0966">Cell projection</keyword>
<dbReference type="GO" id="GO:0005576">
    <property type="term" value="C:extracellular region"/>
    <property type="evidence" value="ECO:0007669"/>
    <property type="project" value="UniProtKB-SubCell"/>
</dbReference>
<feature type="domain" description="Flagellin C-terminal" evidence="5">
    <location>
        <begin position="265"/>
        <end position="347"/>
    </location>
</feature>
<dbReference type="Proteomes" id="UP001149009">
    <property type="component" value="Unassembled WGS sequence"/>
</dbReference>